<sequence>ERFFEDMKIGVGVGGSGSGSGSGWIEEVVRSSEEDEGSFGNFNLSFGLEFGKNKVVEMVVGRKDLWVVGICGIGGSGKTTLARE</sequence>
<feature type="non-terminal residue" evidence="1">
    <location>
        <position position="84"/>
    </location>
</feature>
<dbReference type="AlphaFoldDB" id="A0A392TYH3"/>
<comment type="caution">
    <text evidence="1">The sequence shown here is derived from an EMBL/GenBank/DDBJ whole genome shotgun (WGS) entry which is preliminary data.</text>
</comment>
<keyword evidence="2" id="KW-1185">Reference proteome</keyword>
<dbReference type="Gene3D" id="3.40.50.300">
    <property type="entry name" value="P-loop containing nucleotide triphosphate hydrolases"/>
    <property type="match status" value="1"/>
</dbReference>
<feature type="non-terminal residue" evidence="1">
    <location>
        <position position="1"/>
    </location>
</feature>
<dbReference type="Proteomes" id="UP000265520">
    <property type="component" value="Unassembled WGS sequence"/>
</dbReference>
<dbReference type="InterPro" id="IPR027417">
    <property type="entry name" value="P-loop_NTPase"/>
</dbReference>
<proteinExistence type="predicted"/>
<protein>
    <submittedName>
        <fullName evidence="1">Putative disease resistance protein</fullName>
    </submittedName>
</protein>
<evidence type="ECO:0000313" key="1">
    <source>
        <dbReference type="EMBL" id="MCI66221.1"/>
    </source>
</evidence>
<name>A0A392TYH3_9FABA</name>
<accession>A0A392TYH3</accession>
<dbReference type="EMBL" id="LXQA010691141">
    <property type="protein sequence ID" value="MCI66221.1"/>
    <property type="molecule type" value="Genomic_DNA"/>
</dbReference>
<dbReference type="SUPFAM" id="SSF52540">
    <property type="entry name" value="P-loop containing nucleoside triphosphate hydrolases"/>
    <property type="match status" value="1"/>
</dbReference>
<evidence type="ECO:0000313" key="2">
    <source>
        <dbReference type="Proteomes" id="UP000265520"/>
    </source>
</evidence>
<reference evidence="1 2" key="1">
    <citation type="journal article" date="2018" name="Front. Plant Sci.">
        <title>Red Clover (Trifolium pratense) and Zigzag Clover (T. medium) - A Picture of Genomic Similarities and Differences.</title>
        <authorList>
            <person name="Dluhosova J."/>
            <person name="Istvanek J."/>
            <person name="Nedelnik J."/>
            <person name="Repkova J."/>
        </authorList>
    </citation>
    <scope>NUCLEOTIDE SEQUENCE [LARGE SCALE GENOMIC DNA]</scope>
    <source>
        <strain evidence="2">cv. 10/8</strain>
        <tissue evidence="1">Leaf</tissue>
    </source>
</reference>
<organism evidence="1 2">
    <name type="scientific">Trifolium medium</name>
    <dbReference type="NCBI Taxonomy" id="97028"/>
    <lineage>
        <taxon>Eukaryota</taxon>
        <taxon>Viridiplantae</taxon>
        <taxon>Streptophyta</taxon>
        <taxon>Embryophyta</taxon>
        <taxon>Tracheophyta</taxon>
        <taxon>Spermatophyta</taxon>
        <taxon>Magnoliopsida</taxon>
        <taxon>eudicotyledons</taxon>
        <taxon>Gunneridae</taxon>
        <taxon>Pentapetalae</taxon>
        <taxon>rosids</taxon>
        <taxon>fabids</taxon>
        <taxon>Fabales</taxon>
        <taxon>Fabaceae</taxon>
        <taxon>Papilionoideae</taxon>
        <taxon>50 kb inversion clade</taxon>
        <taxon>NPAAA clade</taxon>
        <taxon>Hologalegina</taxon>
        <taxon>IRL clade</taxon>
        <taxon>Trifolieae</taxon>
        <taxon>Trifolium</taxon>
    </lineage>
</organism>